<organism evidence="1 2">
    <name type="scientific">Halteria grandinella</name>
    <dbReference type="NCBI Taxonomy" id="5974"/>
    <lineage>
        <taxon>Eukaryota</taxon>
        <taxon>Sar</taxon>
        <taxon>Alveolata</taxon>
        <taxon>Ciliophora</taxon>
        <taxon>Intramacronucleata</taxon>
        <taxon>Spirotrichea</taxon>
        <taxon>Stichotrichia</taxon>
        <taxon>Sporadotrichida</taxon>
        <taxon>Halteriidae</taxon>
        <taxon>Halteria</taxon>
    </lineage>
</organism>
<comment type="caution">
    <text evidence="1">The sequence shown here is derived from an EMBL/GenBank/DDBJ whole genome shotgun (WGS) entry which is preliminary data.</text>
</comment>
<evidence type="ECO:0000313" key="1">
    <source>
        <dbReference type="EMBL" id="TNV87046.1"/>
    </source>
</evidence>
<gene>
    <name evidence="1" type="ORF">FGO68_gene17214</name>
</gene>
<dbReference type="Proteomes" id="UP000785679">
    <property type="component" value="Unassembled WGS sequence"/>
</dbReference>
<proteinExistence type="predicted"/>
<reference evidence="1" key="1">
    <citation type="submission" date="2019-06" db="EMBL/GenBank/DDBJ databases">
        <authorList>
            <person name="Zheng W."/>
        </authorList>
    </citation>
    <scope>NUCLEOTIDE SEQUENCE</scope>
    <source>
        <strain evidence="1">QDHG01</strain>
    </source>
</reference>
<name>A0A8J8P429_HALGN</name>
<dbReference type="EMBL" id="RRYP01000657">
    <property type="protein sequence ID" value="TNV87046.1"/>
    <property type="molecule type" value="Genomic_DNA"/>
</dbReference>
<evidence type="ECO:0000313" key="2">
    <source>
        <dbReference type="Proteomes" id="UP000785679"/>
    </source>
</evidence>
<sequence length="166" mass="19349">MQNSSRIGFCLVKAGEELQQQLQSTQIQFKKREPSHFDNIRGLTLDLQHAQLNLRGTHEDNIQLARSAIFKAWQMVLKFLGQNNPKYKIASKSRKSQQIIFSKRTCMAPLYSILRYKLPLNLASETINRGMAYILLIYEKCASEMRQNPLGYSQPNARKRDRCTRW</sequence>
<keyword evidence="2" id="KW-1185">Reference proteome</keyword>
<dbReference type="AlphaFoldDB" id="A0A8J8P429"/>
<protein>
    <submittedName>
        <fullName evidence="1">Uncharacterized protein</fullName>
    </submittedName>
</protein>
<accession>A0A8J8P429</accession>